<evidence type="ECO:0000313" key="2">
    <source>
        <dbReference type="Proteomes" id="UP000006428"/>
    </source>
</evidence>
<dbReference type="Proteomes" id="UP000006428">
    <property type="component" value="Unassembled WGS sequence"/>
</dbReference>
<comment type="caution">
    <text evidence="1">The sequence shown here is derived from an EMBL/GenBank/DDBJ whole genome shotgun (WGS) entry which is preliminary data.</text>
</comment>
<accession>A0ABP2N4F0</accession>
<evidence type="ECO:0000313" key="1">
    <source>
        <dbReference type="EMBL" id="EHI53884.1"/>
    </source>
</evidence>
<organism evidence="1 2">
    <name type="scientific">Aeromonas salmonicida subsp. salmonicida 01-B526</name>
    <dbReference type="NCBI Taxonomy" id="1076135"/>
    <lineage>
        <taxon>Bacteria</taxon>
        <taxon>Pseudomonadati</taxon>
        <taxon>Pseudomonadota</taxon>
        <taxon>Gammaproteobacteria</taxon>
        <taxon>Aeromonadales</taxon>
        <taxon>Aeromonadaceae</taxon>
        <taxon>Aeromonas</taxon>
    </lineage>
</organism>
<reference evidence="1 2" key="1">
    <citation type="journal article" date="2012" name="Front. Microbiol.">
        <title>Draft Genome Sequence of the Virulent Strain 01-B526 of the Fish Pathogen Aeromonas salmonicida.</title>
        <authorList>
            <person name="Charette S.J."/>
            <person name="Brochu F."/>
            <person name="Boyle B."/>
            <person name="Filion G."/>
            <person name="Tanaka K.H."/>
            <person name="Derome N."/>
        </authorList>
    </citation>
    <scope>NUCLEOTIDE SEQUENCE [LARGE SCALE GENOMIC DNA]</scope>
    <source>
        <strain evidence="1 2">01-B526</strain>
    </source>
</reference>
<sequence length="67" mass="6798">MCQIVGGAVETGGEHYHLRGVIIGTGEEQQFNPTGQAGPDGKVDAVVLGCGPQLTAMTGGYAHDKAT</sequence>
<protein>
    <submittedName>
        <fullName evidence="1">Uncharacterized protein</fullName>
    </submittedName>
</protein>
<dbReference type="EMBL" id="AGVO01000009">
    <property type="protein sequence ID" value="EHI53884.1"/>
    <property type="molecule type" value="Genomic_DNA"/>
</dbReference>
<gene>
    <name evidence="1" type="ORF">IYQ_03388</name>
</gene>
<name>A0ABP2N4F0_AERSS</name>
<keyword evidence="2" id="KW-1185">Reference proteome</keyword>
<proteinExistence type="predicted"/>